<evidence type="ECO:0000313" key="10">
    <source>
        <dbReference type="Proteomes" id="UP001529275"/>
    </source>
</evidence>
<proteinExistence type="inferred from homology"/>
<dbReference type="NCBIfam" id="TIGR00237">
    <property type="entry name" value="xseA"/>
    <property type="match status" value="1"/>
</dbReference>
<accession>A0ABT7UG77</accession>
<evidence type="ECO:0000259" key="7">
    <source>
        <dbReference type="Pfam" id="PF02601"/>
    </source>
</evidence>
<keyword evidence="3 5" id="KW-0378">Hydrolase</keyword>
<keyword evidence="10" id="KW-1185">Reference proteome</keyword>
<dbReference type="EMBL" id="JAUDCK010000005">
    <property type="protein sequence ID" value="MDM8195153.1"/>
    <property type="molecule type" value="Genomic_DNA"/>
</dbReference>
<keyword evidence="4 5" id="KW-0269">Exonuclease</keyword>
<evidence type="ECO:0000256" key="4">
    <source>
        <dbReference type="ARBA" id="ARBA00022839"/>
    </source>
</evidence>
<comment type="similarity">
    <text evidence="5 6">Belongs to the XseA family.</text>
</comment>
<dbReference type="PANTHER" id="PTHR30008:SF0">
    <property type="entry name" value="EXODEOXYRIBONUCLEASE 7 LARGE SUBUNIT"/>
    <property type="match status" value="1"/>
</dbReference>
<sequence>MDAKKYISVHTLNKYIKARFDQDASLHNVYITGEISNYRPHPSGHLYFTLKDDHSRISAVMFSSAAKKLQFQLEDGMKVYIRARVSVYEVTGEYQLYVQSIEQDGLGKLYLAFEDLKKKLAKEGLFDEKYKKPIPRFPKSIAILAAKSGDAVHDFIEIAHSRFPFVRLIFFPIPVQGKNAYLKIIETLQNVDRIGFDLIVITRGGGTIENLWNFNEEALARVIFQCQTPIISAVGHELDFTICDFVSDLRCPTPTAAAVSATPDQEELKKHLNGLTQQLVHDMNHYLQNCQQTLNRLKNSYFLTTPEALYSQEILRLTHLQDQFSYQFKLLNMKVEQQLLHHQKQLKQKMDQNIQKQNYKIQQLIIQLDALSPLKVMQRGYTLIKKDDQLIKSQNDVKTDDLIDIQFYDGMRKAQIK</sequence>
<evidence type="ECO:0000313" key="9">
    <source>
        <dbReference type="EMBL" id="MDM8195153.1"/>
    </source>
</evidence>
<comment type="function">
    <text evidence="5">Bidirectionally degrades single-stranded DNA into large acid-insoluble oligonucleotides, which are then degraded further into small acid-soluble oligonucleotides.</text>
</comment>
<evidence type="ECO:0000256" key="3">
    <source>
        <dbReference type="ARBA" id="ARBA00022801"/>
    </source>
</evidence>
<dbReference type="PANTHER" id="PTHR30008">
    <property type="entry name" value="EXODEOXYRIBONUCLEASE 7 LARGE SUBUNIT"/>
    <property type="match status" value="1"/>
</dbReference>
<name>A0ABT7UG77_9FIRM</name>
<dbReference type="CDD" id="cd04489">
    <property type="entry name" value="ExoVII_LU_OBF"/>
    <property type="match status" value="1"/>
</dbReference>
<evidence type="ECO:0000256" key="6">
    <source>
        <dbReference type="RuleBase" id="RU004355"/>
    </source>
</evidence>
<comment type="subunit">
    <text evidence="5">Heterooligomer composed of large and small subunits.</text>
</comment>
<dbReference type="Proteomes" id="UP001529275">
    <property type="component" value="Unassembled WGS sequence"/>
</dbReference>
<dbReference type="RefSeq" id="WP_289527234.1">
    <property type="nucleotide sequence ID" value="NZ_JAUDCK010000005.1"/>
</dbReference>
<evidence type="ECO:0000256" key="1">
    <source>
        <dbReference type="ARBA" id="ARBA00022490"/>
    </source>
</evidence>
<dbReference type="EC" id="3.1.11.6" evidence="5"/>
<comment type="caution">
    <text evidence="9">The sequence shown here is derived from an EMBL/GenBank/DDBJ whole genome shotgun (WGS) entry which is preliminary data.</text>
</comment>
<dbReference type="GO" id="GO:0008855">
    <property type="term" value="F:exodeoxyribonuclease VII activity"/>
    <property type="evidence" value="ECO:0007669"/>
    <property type="project" value="UniProtKB-EC"/>
</dbReference>
<evidence type="ECO:0000256" key="5">
    <source>
        <dbReference type="HAMAP-Rule" id="MF_00378"/>
    </source>
</evidence>
<reference evidence="9 10" key="2">
    <citation type="submission" date="2023-06" db="EMBL/GenBank/DDBJ databases">
        <authorList>
            <person name="Zeman M."/>
            <person name="Kubasova T."/>
            <person name="Jahodarova E."/>
            <person name="Nykrynova M."/>
            <person name="Rychlik I."/>
        </authorList>
    </citation>
    <scope>NUCLEOTIDE SEQUENCE [LARGE SCALE GENOMIC DNA]</scope>
    <source>
        <strain evidence="9 10">ET341</strain>
    </source>
</reference>
<evidence type="ECO:0000259" key="8">
    <source>
        <dbReference type="Pfam" id="PF13742"/>
    </source>
</evidence>
<dbReference type="Pfam" id="PF02601">
    <property type="entry name" value="Exonuc_VII_L"/>
    <property type="match status" value="1"/>
</dbReference>
<feature type="domain" description="OB-fold nucleic acid binding" evidence="8">
    <location>
        <begin position="7"/>
        <end position="102"/>
    </location>
</feature>
<protein>
    <recommendedName>
        <fullName evidence="5">Exodeoxyribonuclease 7 large subunit</fullName>
        <ecNumber evidence="5">3.1.11.6</ecNumber>
    </recommendedName>
    <alternativeName>
        <fullName evidence="5">Exodeoxyribonuclease VII large subunit</fullName>
        <shortName evidence="5">Exonuclease VII large subunit</shortName>
    </alternativeName>
</protein>
<evidence type="ECO:0000256" key="2">
    <source>
        <dbReference type="ARBA" id="ARBA00022722"/>
    </source>
</evidence>
<feature type="domain" description="Exonuclease VII large subunit C-terminal" evidence="7">
    <location>
        <begin position="125"/>
        <end position="414"/>
    </location>
</feature>
<gene>
    <name evidence="5 9" type="primary">xseA</name>
    <name evidence="9" type="ORF">QUV98_02345</name>
</gene>
<dbReference type="Pfam" id="PF13742">
    <property type="entry name" value="tRNA_anti_2"/>
    <property type="match status" value="1"/>
</dbReference>
<dbReference type="InterPro" id="IPR025824">
    <property type="entry name" value="OB-fold_nuc-bd_dom"/>
</dbReference>
<keyword evidence="1 5" id="KW-0963">Cytoplasm</keyword>
<comment type="catalytic activity">
    <reaction evidence="5 6">
        <text>Exonucleolytic cleavage in either 5'- to 3'- or 3'- to 5'-direction to yield nucleoside 5'-phosphates.</text>
        <dbReference type="EC" id="3.1.11.6"/>
    </reaction>
</comment>
<dbReference type="InterPro" id="IPR020579">
    <property type="entry name" value="Exonuc_VII_lsu_C"/>
</dbReference>
<comment type="subcellular location">
    <subcellularLocation>
        <location evidence="5 6">Cytoplasm</location>
    </subcellularLocation>
</comment>
<keyword evidence="2 5" id="KW-0540">Nuclease</keyword>
<organism evidence="9 10">
    <name type="scientific">Massilimicrobiota timonensis</name>
    <dbReference type="NCBI Taxonomy" id="1776392"/>
    <lineage>
        <taxon>Bacteria</taxon>
        <taxon>Bacillati</taxon>
        <taxon>Bacillota</taxon>
        <taxon>Erysipelotrichia</taxon>
        <taxon>Erysipelotrichales</taxon>
        <taxon>Erysipelotrichaceae</taxon>
        <taxon>Massilimicrobiota</taxon>
    </lineage>
</organism>
<reference evidence="10" key="1">
    <citation type="submission" date="2023-06" db="EMBL/GenBank/DDBJ databases">
        <title>Identification and characterization of horizontal gene transfer across gut microbiota members of farm animals based on homology search.</title>
        <authorList>
            <person name="Zeman M."/>
            <person name="Kubasova T."/>
            <person name="Jahodarova E."/>
            <person name="Nykrynova M."/>
            <person name="Rychlik I."/>
        </authorList>
    </citation>
    <scope>NUCLEOTIDE SEQUENCE [LARGE SCALE GENOMIC DNA]</scope>
    <source>
        <strain evidence="10">ET341</strain>
    </source>
</reference>
<dbReference type="HAMAP" id="MF_00378">
    <property type="entry name" value="Exonuc_7_L"/>
    <property type="match status" value="1"/>
</dbReference>
<dbReference type="InterPro" id="IPR003753">
    <property type="entry name" value="Exonuc_VII_L"/>
</dbReference>